<dbReference type="eggNOG" id="COG0515">
    <property type="taxonomic scope" value="Bacteria"/>
</dbReference>
<name>M0QQW2_9ACTN</name>
<reference evidence="2 3" key="1">
    <citation type="submission" date="2013-01" db="EMBL/GenBank/DDBJ databases">
        <title>Whole genome shotgun sequence of Gordonia soli NBRC 108243.</title>
        <authorList>
            <person name="Isaki-Nakamura S."/>
            <person name="Hosoyama A."/>
            <person name="Tsuchikane K."/>
            <person name="Ando Y."/>
            <person name="Baba S."/>
            <person name="Ohji S."/>
            <person name="Hamada M."/>
            <person name="Tamura T."/>
            <person name="Yamazoe A."/>
            <person name="Yamazaki S."/>
            <person name="Fujita N."/>
        </authorList>
    </citation>
    <scope>NUCLEOTIDE SEQUENCE [LARGE SCALE GENOMIC DNA]</scope>
    <source>
        <strain evidence="2 3">NBRC 108243</strain>
    </source>
</reference>
<proteinExistence type="predicted"/>
<dbReference type="EMBL" id="BANX01000028">
    <property type="protein sequence ID" value="GAC69812.1"/>
    <property type="molecule type" value="Genomic_DNA"/>
</dbReference>
<evidence type="ECO:0000313" key="2">
    <source>
        <dbReference type="EMBL" id="GAC69812.1"/>
    </source>
</evidence>
<dbReference type="STRING" id="1223545.GS4_28_00600"/>
<evidence type="ECO:0008006" key="4">
    <source>
        <dbReference type="Google" id="ProtNLM"/>
    </source>
</evidence>
<keyword evidence="3" id="KW-1185">Reference proteome</keyword>
<gene>
    <name evidence="2" type="ORF">GS4_28_00600</name>
</gene>
<protein>
    <recommendedName>
        <fullName evidence="4">Serine/threonine protein kinase</fullName>
    </recommendedName>
</protein>
<comment type="caution">
    <text evidence="2">The sequence shown here is derived from an EMBL/GenBank/DDBJ whole genome shotgun (WGS) entry which is preliminary data.</text>
</comment>
<feature type="compositionally biased region" description="Low complexity" evidence="1">
    <location>
        <begin position="40"/>
        <end position="59"/>
    </location>
</feature>
<evidence type="ECO:0000256" key="1">
    <source>
        <dbReference type="SAM" id="MobiDB-lite"/>
    </source>
</evidence>
<feature type="region of interest" description="Disordered" evidence="1">
    <location>
        <begin position="40"/>
        <end position="65"/>
    </location>
</feature>
<accession>M0QQW2</accession>
<dbReference type="AlphaFoldDB" id="M0QQW2"/>
<dbReference type="Proteomes" id="UP000011666">
    <property type="component" value="Unassembled WGS sequence"/>
</dbReference>
<evidence type="ECO:0000313" key="3">
    <source>
        <dbReference type="Proteomes" id="UP000011666"/>
    </source>
</evidence>
<organism evidence="2 3">
    <name type="scientific">Gordonia soli NBRC 108243</name>
    <dbReference type="NCBI Taxonomy" id="1223545"/>
    <lineage>
        <taxon>Bacteria</taxon>
        <taxon>Bacillati</taxon>
        <taxon>Actinomycetota</taxon>
        <taxon>Actinomycetes</taxon>
        <taxon>Mycobacteriales</taxon>
        <taxon>Gordoniaceae</taxon>
        <taxon>Gordonia</taxon>
    </lineage>
</organism>
<sequence length="180" mass="18166">MAIGTGVLVVVAGVLAALLFIPRSEDTATTAATSVSSAATATTTVTATPTPTTTTTEPPVTQPPLTTPRQYPTIAGADAQGFVDGPRCNVAADPAVVIGQTTRSRVVICRVGAAGGLYYKGVADGGAIEIDFPTSAGDTYYATNGAVTYVVSPRDLLITRGGSVVADEPMIAYWSAGGVR</sequence>